<evidence type="ECO:0000256" key="1">
    <source>
        <dbReference type="SAM" id="Phobius"/>
    </source>
</evidence>
<dbReference type="OrthoDB" id="10343000at2759"/>
<evidence type="ECO:0000313" key="3">
    <source>
        <dbReference type="Proteomes" id="UP000596742"/>
    </source>
</evidence>
<accession>A0A8B6CQJ9</accession>
<organism evidence="2 3">
    <name type="scientific">Mytilus galloprovincialis</name>
    <name type="common">Mediterranean mussel</name>
    <dbReference type="NCBI Taxonomy" id="29158"/>
    <lineage>
        <taxon>Eukaryota</taxon>
        <taxon>Metazoa</taxon>
        <taxon>Spiralia</taxon>
        <taxon>Lophotrochozoa</taxon>
        <taxon>Mollusca</taxon>
        <taxon>Bivalvia</taxon>
        <taxon>Autobranchia</taxon>
        <taxon>Pteriomorphia</taxon>
        <taxon>Mytilida</taxon>
        <taxon>Mytiloidea</taxon>
        <taxon>Mytilidae</taxon>
        <taxon>Mytilinae</taxon>
        <taxon>Mytilus</taxon>
    </lineage>
</organism>
<sequence>MSTYEPETTIKLDPTLKPDIFEPKQDENNHTQYAISSVICVSIFILVGVVLVKFCYLRRLSAKNFQNARRIRTVSETLRDRPPQYNDIPCRVAISTDGSIEIAVPESPPYVKDPPPYTE</sequence>
<proteinExistence type="predicted"/>
<keyword evidence="3" id="KW-1185">Reference proteome</keyword>
<protein>
    <submittedName>
        <fullName evidence="2">Uncharacterized protein</fullName>
    </submittedName>
</protein>
<feature type="transmembrane region" description="Helical" evidence="1">
    <location>
        <begin position="33"/>
        <end position="56"/>
    </location>
</feature>
<dbReference type="EMBL" id="UYJE01002108">
    <property type="protein sequence ID" value="VDI07823.1"/>
    <property type="molecule type" value="Genomic_DNA"/>
</dbReference>
<reference evidence="2" key="1">
    <citation type="submission" date="2018-11" db="EMBL/GenBank/DDBJ databases">
        <authorList>
            <person name="Alioto T."/>
            <person name="Alioto T."/>
        </authorList>
    </citation>
    <scope>NUCLEOTIDE SEQUENCE</scope>
</reference>
<keyword evidence="1" id="KW-1133">Transmembrane helix</keyword>
<evidence type="ECO:0000313" key="2">
    <source>
        <dbReference type="EMBL" id="VDI07823.1"/>
    </source>
</evidence>
<comment type="caution">
    <text evidence="2">The sequence shown here is derived from an EMBL/GenBank/DDBJ whole genome shotgun (WGS) entry which is preliminary data.</text>
</comment>
<dbReference type="AlphaFoldDB" id="A0A8B6CQJ9"/>
<keyword evidence="1" id="KW-0812">Transmembrane</keyword>
<dbReference type="Proteomes" id="UP000596742">
    <property type="component" value="Unassembled WGS sequence"/>
</dbReference>
<keyword evidence="1" id="KW-0472">Membrane</keyword>
<gene>
    <name evidence="2" type="ORF">MGAL_10B084270</name>
</gene>
<name>A0A8B6CQJ9_MYTGA</name>